<evidence type="ECO:0000313" key="4">
    <source>
        <dbReference type="Proteomes" id="UP000612585"/>
    </source>
</evidence>
<dbReference type="Gene3D" id="3.30.450.30">
    <property type="entry name" value="Dynein light chain 2a, cytoplasmic"/>
    <property type="match status" value="1"/>
</dbReference>
<sequence>MTRLELALVVDLAGLLEHLVGCIPGAETAILLTADGKATASWSGSARTAGEVSLLAPTLRALAEAAARYRRLGPVWRTIVALDHQMFALAPAGPDAVLGVTLNGRATLDSVLIDTATAAERAGRMLAAHDVHPDAPALQRRRHRRSLDPHPLCHPARGTTSVTTLAPGRSAAGLAHLTGCDPNPSDDELERMLARLRSL</sequence>
<keyword evidence="4" id="KW-1185">Reference proteome</keyword>
<evidence type="ECO:0000313" key="3">
    <source>
        <dbReference type="EMBL" id="GIJ60439.1"/>
    </source>
</evidence>
<dbReference type="AlphaFoldDB" id="A0A8J3ZA79"/>
<feature type="domain" description="Roadblock/LAMTOR2" evidence="2">
    <location>
        <begin position="13"/>
        <end position="102"/>
    </location>
</feature>
<dbReference type="SUPFAM" id="SSF103196">
    <property type="entry name" value="Roadblock/LC7 domain"/>
    <property type="match status" value="1"/>
</dbReference>
<feature type="region of interest" description="Disordered" evidence="1">
    <location>
        <begin position="135"/>
        <end position="159"/>
    </location>
</feature>
<gene>
    <name evidence="3" type="ORF">Vau01_079550</name>
</gene>
<protein>
    <recommendedName>
        <fullName evidence="2">Roadblock/LAMTOR2 domain-containing protein</fullName>
    </recommendedName>
</protein>
<evidence type="ECO:0000259" key="2">
    <source>
        <dbReference type="SMART" id="SM00960"/>
    </source>
</evidence>
<dbReference type="InterPro" id="IPR004942">
    <property type="entry name" value="Roadblock/LAMTOR2_dom"/>
</dbReference>
<dbReference type="Proteomes" id="UP000612585">
    <property type="component" value="Unassembled WGS sequence"/>
</dbReference>
<dbReference type="RefSeq" id="WP_204004750.1">
    <property type="nucleotide sequence ID" value="NZ_BOPG01000055.1"/>
</dbReference>
<dbReference type="SMART" id="SM00960">
    <property type="entry name" value="Robl_LC7"/>
    <property type="match status" value="1"/>
</dbReference>
<proteinExistence type="predicted"/>
<accession>A0A8J3ZA79</accession>
<dbReference type="Pfam" id="PF03259">
    <property type="entry name" value="Robl_LC7"/>
    <property type="match status" value="1"/>
</dbReference>
<evidence type="ECO:0000256" key="1">
    <source>
        <dbReference type="SAM" id="MobiDB-lite"/>
    </source>
</evidence>
<dbReference type="EMBL" id="BOPG01000055">
    <property type="protein sequence ID" value="GIJ60439.1"/>
    <property type="molecule type" value="Genomic_DNA"/>
</dbReference>
<name>A0A8J3ZA79_9ACTN</name>
<organism evidence="3 4">
    <name type="scientific">Virgisporangium aurantiacum</name>
    <dbReference type="NCBI Taxonomy" id="175570"/>
    <lineage>
        <taxon>Bacteria</taxon>
        <taxon>Bacillati</taxon>
        <taxon>Actinomycetota</taxon>
        <taxon>Actinomycetes</taxon>
        <taxon>Micromonosporales</taxon>
        <taxon>Micromonosporaceae</taxon>
        <taxon>Virgisporangium</taxon>
    </lineage>
</organism>
<comment type="caution">
    <text evidence="3">The sequence shown here is derived from an EMBL/GenBank/DDBJ whole genome shotgun (WGS) entry which is preliminary data.</text>
</comment>
<reference evidence="3" key="1">
    <citation type="submission" date="2021-01" db="EMBL/GenBank/DDBJ databases">
        <title>Whole genome shotgun sequence of Virgisporangium aurantiacum NBRC 16421.</title>
        <authorList>
            <person name="Komaki H."/>
            <person name="Tamura T."/>
        </authorList>
    </citation>
    <scope>NUCLEOTIDE SEQUENCE</scope>
    <source>
        <strain evidence="3">NBRC 16421</strain>
    </source>
</reference>